<proteinExistence type="predicted"/>
<protein>
    <submittedName>
        <fullName evidence="1">Glycosyltransferase family 2 protein</fullName>
    </submittedName>
</protein>
<dbReference type="SUPFAM" id="SSF53448">
    <property type="entry name" value="Nucleotide-diphospho-sugar transferases"/>
    <property type="match status" value="1"/>
</dbReference>
<evidence type="ECO:0000313" key="1">
    <source>
        <dbReference type="EMBL" id="XCM37682.1"/>
    </source>
</evidence>
<name>A0AAU8JHY0_9CYAN</name>
<sequence length="267" mass="30842">MSLLPQKISLLCPTRQRPSQALRLILTVLETAQIPQRVEVLFYLDADDPTREDYVKQFQNQALALKTLSRCLFVVGDPIGISKGWNELAQQSQGDLLIMAADDQIYNTPGWDTRLDQEVQKYRDRIFCMWFNEGHWGAKLCTFPIVSRQWYSTLGYFTTGMFECLYDDLWITDLAKRVNRLHYIPDILTEHFHWSYGKSAIDPTYQRKQVDPQGQLKPAVKRDMDLFLRTGHYREADARKLAAVMEGKVELNDGLALIQKPSILPGI</sequence>
<organism evidence="1">
    <name type="scientific">Planktothricoides raciborskii GIHE-MW2</name>
    <dbReference type="NCBI Taxonomy" id="2792601"/>
    <lineage>
        <taxon>Bacteria</taxon>
        <taxon>Bacillati</taxon>
        <taxon>Cyanobacteriota</taxon>
        <taxon>Cyanophyceae</taxon>
        <taxon>Oscillatoriophycideae</taxon>
        <taxon>Oscillatoriales</taxon>
        <taxon>Oscillatoriaceae</taxon>
        <taxon>Planktothricoides</taxon>
    </lineage>
</organism>
<dbReference type="AlphaFoldDB" id="A0AAU8JHY0"/>
<dbReference type="InterPro" id="IPR029044">
    <property type="entry name" value="Nucleotide-diphossugar_trans"/>
</dbReference>
<dbReference type="RefSeq" id="WP_190879279.1">
    <property type="nucleotide sequence ID" value="NZ_CP159837.1"/>
</dbReference>
<accession>A0AAU8JHY0</accession>
<reference evidence="1" key="1">
    <citation type="submission" date="2024-07" db="EMBL/GenBank/DDBJ databases">
        <authorList>
            <person name="Kim Y.J."/>
            <person name="Jeong J.Y."/>
        </authorList>
    </citation>
    <scope>NUCLEOTIDE SEQUENCE</scope>
    <source>
        <strain evidence="1">GIHE-MW2</strain>
    </source>
</reference>
<gene>
    <name evidence="1" type="ORF">ABWT76_000465</name>
</gene>
<dbReference type="Gene3D" id="3.90.550.10">
    <property type="entry name" value="Spore Coat Polysaccharide Biosynthesis Protein SpsA, Chain A"/>
    <property type="match status" value="1"/>
</dbReference>
<dbReference type="EMBL" id="CP159837">
    <property type="protein sequence ID" value="XCM37682.1"/>
    <property type="molecule type" value="Genomic_DNA"/>
</dbReference>